<sequence>MEKTAAKTEEVAGRSLLDLVFSWSIRDVLNRDLYKNQILLKQDQSWHELRLDPYTFLWKGLDQIDIRLIDSNWKMR</sequence>
<dbReference type="Proteomes" id="UP000309997">
    <property type="component" value="Unassembled WGS sequence"/>
</dbReference>
<proteinExistence type="predicted"/>
<reference evidence="1 2" key="1">
    <citation type="journal article" date="2024" name="Plant Biotechnol. J.">
        <title>Genome and CRISPR/Cas9 system of a widespread forest tree (Populus alba) in the world.</title>
        <authorList>
            <person name="Liu Y.J."/>
            <person name="Jiang P.F."/>
            <person name="Han X.M."/>
            <person name="Li X.Y."/>
            <person name="Wang H.M."/>
            <person name="Wang Y.J."/>
            <person name="Wang X.X."/>
            <person name="Zeng Q.Y."/>
        </authorList>
    </citation>
    <scope>NUCLEOTIDE SEQUENCE [LARGE SCALE GENOMIC DNA]</scope>
    <source>
        <strain evidence="2">cv. PAL-ZL1</strain>
    </source>
</reference>
<accession>A0ACC4ARJ0</accession>
<keyword evidence="2" id="KW-1185">Reference proteome</keyword>
<evidence type="ECO:0000313" key="2">
    <source>
        <dbReference type="Proteomes" id="UP000309997"/>
    </source>
</evidence>
<protein>
    <submittedName>
        <fullName evidence="1">Uncharacterized protein</fullName>
    </submittedName>
</protein>
<comment type="caution">
    <text evidence="1">The sequence shown here is derived from an EMBL/GenBank/DDBJ whole genome shotgun (WGS) entry which is preliminary data.</text>
</comment>
<evidence type="ECO:0000313" key="1">
    <source>
        <dbReference type="EMBL" id="KAL3568566.1"/>
    </source>
</evidence>
<gene>
    <name evidence="1" type="ORF">D5086_031217</name>
</gene>
<dbReference type="EMBL" id="RCHU02000017">
    <property type="protein sequence ID" value="KAL3568566.1"/>
    <property type="molecule type" value="Genomic_DNA"/>
</dbReference>
<name>A0ACC4ARJ0_POPAL</name>
<organism evidence="1 2">
    <name type="scientific">Populus alba</name>
    <name type="common">White poplar</name>
    <dbReference type="NCBI Taxonomy" id="43335"/>
    <lineage>
        <taxon>Eukaryota</taxon>
        <taxon>Viridiplantae</taxon>
        <taxon>Streptophyta</taxon>
        <taxon>Embryophyta</taxon>
        <taxon>Tracheophyta</taxon>
        <taxon>Spermatophyta</taxon>
        <taxon>Magnoliopsida</taxon>
        <taxon>eudicotyledons</taxon>
        <taxon>Gunneridae</taxon>
        <taxon>Pentapetalae</taxon>
        <taxon>rosids</taxon>
        <taxon>fabids</taxon>
        <taxon>Malpighiales</taxon>
        <taxon>Salicaceae</taxon>
        <taxon>Saliceae</taxon>
        <taxon>Populus</taxon>
    </lineage>
</organism>